<protein>
    <submittedName>
        <fullName evidence="1">Uncharacterized protein</fullName>
    </submittedName>
</protein>
<comment type="caution">
    <text evidence="1">The sequence shown here is derived from an EMBL/GenBank/DDBJ whole genome shotgun (WGS) entry which is preliminary data.</text>
</comment>
<name>A0A4V3WQ53_CAMSN</name>
<organism evidence="1 2">
    <name type="scientific">Camellia sinensis var. sinensis</name>
    <name type="common">China tea</name>
    <dbReference type="NCBI Taxonomy" id="542762"/>
    <lineage>
        <taxon>Eukaryota</taxon>
        <taxon>Viridiplantae</taxon>
        <taxon>Streptophyta</taxon>
        <taxon>Embryophyta</taxon>
        <taxon>Tracheophyta</taxon>
        <taxon>Spermatophyta</taxon>
        <taxon>Magnoliopsida</taxon>
        <taxon>eudicotyledons</taxon>
        <taxon>Gunneridae</taxon>
        <taxon>Pentapetalae</taxon>
        <taxon>asterids</taxon>
        <taxon>Ericales</taxon>
        <taxon>Theaceae</taxon>
        <taxon>Camellia</taxon>
    </lineage>
</organism>
<sequence length="206" mass="23677">MIRGSGNETPYSHITTPYHTPETLGQRFVKYLSDRGNPSPYTEEELGNVYYVFDWLAGAFVYGLPIGVDRFYKKVSIPHEQKDLLVSFLSPVIRMIFIATRNRSQIPEILDSPYADQVELCIIDRDRMNHLHHWFVLFRHKVPLLLLSTEDGPEEHTVIPGLKEERVLATIWNFIRKKVGEGNPRTVLVPIYDPSVGEVDSPNTLD</sequence>
<dbReference type="AlphaFoldDB" id="A0A4V3WQ53"/>
<dbReference type="Proteomes" id="UP000306102">
    <property type="component" value="Unassembled WGS sequence"/>
</dbReference>
<reference evidence="1 2" key="1">
    <citation type="journal article" date="2018" name="Proc. Natl. Acad. Sci. U.S.A.">
        <title>Draft genome sequence of Camellia sinensis var. sinensis provides insights into the evolution of the tea genome and tea quality.</title>
        <authorList>
            <person name="Wei C."/>
            <person name="Yang H."/>
            <person name="Wang S."/>
            <person name="Zhao J."/>
            <person name="Liu C."/>
            <person name="Gao L."/>
            <person name="Xia E."/>
            <person name="Lu Y."/>
            <person name="Tai Y."/>
            <person name="She G."/>
            <person name="Sun J."/>
            <person name="Cao H."/>
            <person name="Tong W."/>
            <person name="Gao Q."/>
            <person name="Li Y."/>
            <person name="Deng W."/>
            <person name="Jiang X."/>
            <person name="Wang W."/>
            <person name="Chen Q."/>
            <person name="Zhang S."/>
            <person name="Li H."/>
            <person name="Wu J."/>
            <person name="Wang P."/>
            <person name="Li P."/>
            <person name="Shi C."/>
            <person name="Zheng F."/>
            <person name="Jian J."/>
            <person name="Huang B."/>
            <person name="Shan D."/>
            <person name="Shi M."/>
            <person name="Fang C."/>
            <person name="Yue Y."/>
            <person name="Li F."/>
            <person name="Li D."/>
            <person name="Wei S."/>
            <person name="Han B."/>
            <person name="Jiang C."/>
            <person name="Yin Y."/>
            <person name="Xia T."/>
            <person name="Zhang Z."/>
            <person name="Bennetzen J.L."/>
            <person name="Zhao S."/>
            <person name="Wan X."/>
        </authorList>
    </citation>
    <scope>NUCLEOTIDE SEQUENCE [LARGE SCALE GENOMIC DNA]</scope>
    <source>
        <strain evidence="2">cv. Shuchazao</strain>
        <tissue evidence="1">Leaf</tissue>
    </source>
</reference>
<evidence type="ECO:0000313" key="2">
    <source>
        <dbReference type="Proteomes" id="UP000306102"/>
    </source>
</evidence>
<proteinExistence type="predicted"/>
<gene>
    <name evidence="1" type="ORF">TEA_007808</name>
</gene>
<keyword evidence="2" id="KW-1185">Reference proteome</keyword>
<evidence type="ECO:0000313" key="1">
    <source>
        <dbReference type="EMBL" id="THG18927.1"/>
    </source>
</evidence>
<accession>A0A4V3WQ53</accession>
<dbReference type="EMBL" id="SDRB02002753">
    <property type="protein sequence ID" value="THG18927.1"/>
    <property type="molecule type" value="Genomic_DNA"/>
</dbReference>